<accession>A0A2Z6RGL2</accession>
<dbReference type="PANTHER" id="PTHR31285:SF0">
    <property type="entry name" value="NICOTINAMIDE MONONUCLEOTIDE ADENYLYLTRANSFERASE"/>
    <property type="match status" value="1"/>
</dbReference>
<dbReference type="EMBL" id="BEXD01003446">
    <property type="protein sequence ID" value="GBC01204.1"/>
    <property type="molecule type" value="Genomic_DNA"/>
</dbReference>
<protein>
    <recommendedName>
        <fullName evidence="4">Nicotinamide-nucleotide adenylyltransferase</fullName>
    </recommendedName>
</protein>
<feature type="coiled-coil region" evidence="1">
    <location>
        <begin position="284"/>
        <end position="311"/>
    </location>
</feature>
<gene>
    <name evidence="2" type="ORF">RclHR1_00410031</name>
</gene>
<reference evidence="2 3" key="1">
    <citation type="submission" date="2017-11" db="EMBL/GenBank/DDBJ databases">
        <title>The genome of Rhizophagus clarus HR1 reveals common genetic basis of auxotrophy among arbuscular mycorrhizal fungi.</title>
        <authorList>
            <person name="Kobayashi Y."/>
        </authorList>
    </citation>
    <scope>NUCLEOTIDE SEQUENCE [LARGE SCALE GENOMIC DNA]</scope>
    <source>
        <strain evidence="2 3">HR1</strain>
    </source>
</reference>
<dbReference type="Proteomes" id="UP000247702">
    <property type="component" value="Unassembled WGS sequence"/>
</dbReference>
<evidence type="ECO:0000313" key="3">
    <source>
        <dbReference type="Proteomes" id="UP000247702"/>
    </source>
</evidence>
<keyword evidence="3" id="KW-1185">Reference proteome</keyword>
<dbReference type="GO" id="GO:0005634">
    <property type="term" value="C:nucleus"/>
    <property type="evidence" value="ECO:0007669"/>
    <property type="project" value="TreeGrafter"/>
</dbReference>
<dbReference type="STRING" id="94130.A0A2Z6RGL2"/>
<dbReference type="GO" id="GO:0005737">
    <property type="term" value="C:cytoplasm"/>
    <property type="evidence" value="ECO:0007669"/>
    <property type="project" value="TreeGrafter"/>
</dbReference>
<evidence type="ECO:0000313" key="2">
    <source>
        <dbReference type="EMBL" id="GBC01204.1"/>
    </source>
</evidence>
<keyword evidence="1" id="KW-0175">Coiled coil</keyword>
<evidence type="ECO:0000256" key="1">
    <source>
        <dbReference type="SAM" id="Coils"/>
    </source>
</evidence>
<organism evidence="2 3">
    <name type="scientific">Rhizophagus clarus</name>
    <dbReference type="NCBI Taxonomy" id="94130"/>
    <lineage>
        <taxon>Eukaryota</taxon>
        <taxon>Fungi</taxon>
        <taxon>Fungi incertae sedis</taxon>
        <taxon>Mucoromycota</taxon>
        <taxon>Glomeromycotina</taxon>
        <taxon>Glomeromycetes</taxon>
        <taxon>Glomerales</taxon>
        <taxon>Glomeraceae</taxon>
        <taxon>Rhizophagus</taxon>
    </lineage>
</organism>
<proteinExistence type="predicted"/>
<dbReference type="AlphaFoldDB" id="A0A2Z6RGL2"/>
<dbReference type="InterPro" id="IPR014729">
    <property type="entry name" value="Rossmann-like_a/b/a_fold"/>
</dbReference>
<dbReference type="SUPFAM" id="SSF52374">
    <property type="entry name" value="Nucleotidylyl transferase"/>
    <property type="match status" value="1"/>
</dbReference>
<dbReference type="PANTHER" id="PTHR31285">
    <property type="entry name" value="NICOTINAMIDE MONONUCLEOTIDE ADENYLYLTRANSFERASE"/>
    <property type="match status" value="1"/>
</dbReference>
<name>A0A2Z6RGL2_9GLOM</name>
<dbReference type="GO" id="GO:0000309">
    <property type="term" value="F:nicotinamide-nucleotide adenylyltransferase activity"/>
    <property type="evidence" value="ECO:0007669"/>
    <property type="project" value="TreeGrafter"/>
</dbReference>
<dbReference type="Gene3D" id="3.40.50.620">
    <property type="entry name" value="HUPs"/>
    <property type="match status" value="1"/>
</dbReference>
<evidence type="ECO:0008006" key="4">
    <source>
        <dbReference type="Google" id="ProtNLM"/>
    </source>
</evidence>
<comment type="caution">
    <text evidence="2">The sequence shown here is derived from an EMBL/GenBank/DDBJ whole genome shotgun (WGS) entry which is preliminary data.</text>
</comment>
<sequence>MCARRASIEESLLSFQTEFNLNPSQPLFKITYKSSPIWPISPISDHRKITRIAILDSSFNPPTNAHYQLIVRSVTNIFFQNGKSIIIQTPERQQQIKEQGLEFFDSCLLLYATKNADKILSSSDVSHVDRLLMMETLASHIQSTTPSDTHYTALKNLAVGVVTHPRFIDKAHGILSLLHSLSNSSFSFSNNTSRQFSLYFIMGYDTVIRLFNPQYYTNMREELAPFFETNYIICANREGYDEEEAEEQFYQSDIVREIIGREEEKIIRIKLDNEIAKISSTKVRDIIRNELKIKNKENTEEQNKIQNVLLELCPKPIFEFVIQKDLYRKVSVKNI</sequence>
<dbReference type="GO" id="GO:0016887">
    <property type="term" value="F:ATP hydrolysis activity"/>
    <property type="evidence" value="ECO:0007669"/>
    <property type="project" value="TreeGrafter"/>
</dbReference>